<dbReference type="AlphaFoldDB" id="A0A4Q7RR91"/>
<gene>
    <name evidence="1" type="ORF">EV147_3924</name>
</gene>
<dbReference type="Proteomes" id="UP000291078">
    <property type="component" value="Unassembled WGS sequence"/>
</dbReference>
<reference evidence="1 2" key="1">
    <citation type="journal article" date="2015" name="Stand. Genomic Sci.">
        <title>Genomic Encyclopedia of Bacterial and Archaeal Type Strains, Phase III: the genomes of soil and plant-associated and newly described type strains.</title>
        <authorList>
            <person name="Whitman W.B."/>
            <person name="Woyke T."/>
            <person name="Klenk H.P."/>
            <person name="Zhou Y."/>
            <person name="Lilburn T.G."/>
            <person name="Beck B.J."/>
            <person name="De Vos P."/>
            <person name="Vandamme P."/>
            <person name="Eisen J.A."/>
            <person name="Garrity G."/>
            <person name="Hugenholtz P."/>
            <person name="Kyrpides N.C."/>
        </authorList>
    </citation>
    <scope>NUCLEOTIDE SEQUENCE [LARGE SCALE GENOMIC DNA]</scope>
    <source>
        <strain evidence="1 2">ASC-9842</strain>
    </source>
</reference>
<protein>
    <submittedName>
        <fullName evidence="1">Uncharacterized protein</fullName>
    </submittedName>
</protein>
<evidence type="ECO:0000313" key="1">
    <source>
        <dbReference type="EMBL" id="RZT35477.1"/>
    </source>
</evidence>
<comment type="caution">
    <text evidence="1">The sequence shown here is derived from an EMBL/GenBank/DDBJ whole genome shotgun (WGS) entry which is preliminary data.</text>
</comment>
<organism evidence="1 2">
    <name type="scientific">Cupriavidus agavae</name>
    <dbReference type="NCBI Taxonomy" id="1001822"/>
    <lineage>
        <taxon>Bacteria</taxon>
        <taxon>Pseudomonadati</taxon>
        <taxon>Pseudomonadota</taxon>
        <taxon>Betaproteobacteria</taxon>
        <taxon>Burkholderiales</taxon>
        <taxon>Burkholderiaceae</taxon>
        <taxon>Cupriavidus</taxon>
    </lineage>
</organism>
<evidence type="ECO:0000313" key="2">
    <source>
        <dbReference type="Proteomes" id="UP000291078"/>
    </source>
</evidence>
<sequence length="93" mass="10367">MTHADCMTETRVLTPYQSAHISKVYPECRADMRHYFETGAQVVVYRQHECGDDVLPFALAVSGTDFWIDCCESPRAALTLASKLGLEVVKVSV</sequence>
<dbReference type="EMBL" id="SGXM01000006">
    <property type="protein sequence ID" value="RZT35477.1"/>
    <property type="molecule type" value="Genomic_DNA"/>
</dbReference>
<name>A0A4Q7RR91_9BURK</name>
<keyword evidence="2" id="KW-1185">Reference proteome</keyword>
<accession>A0A4Q7RR91</accession>
<proteinExistence type="predicted"/>